<gene>
    <name evidence="1" type="ORF">CP98_03171</name>
</gene>
<dbReference type="Gene3D" id="3.40.50.1110">
    <property type="entry name" value="SGNH hydrolase"/>
    <property type="match status" value="1"/>
</dbReference>
<dbReference type="GO" id="GO:0016788">
    <property type="term" value="F:hydrolase activity, acting on ester bonds"/>
    <property type="evidence" value="ECO:0007669"/>
    <property type="project" value="UniProtKB-ARBA"/>
</dbReference>
<comment type="caution">
    <text evidence="1">The sequence shown here is derived from an EMBL/GenBank/DDBJ whole genome shotgun (WGS) entry which is preliminary data.</text>
</comment>
<evidence type="ECO:0000313" key="2">
    <source>
        <dbReference type="Proteomes" id="UP000028534"/>
    </source>
</evidence>
<reference evidence="1 2" key="1">
    <citation type="submission" date="2014-03" db="EMBL/GenBank/DDBJ databases">
        <title>Genome sequence of Sphingobium yanoikuyae B1.</title>
        <authorList>
            <person name="Gan H.M."/>
            <person name="Gan H.Y."/>
            <person name="Savka M.A."/>
        </authorList>
    </citation>
    <scope>NUCLEOTIDE SEQUENCE [LARGE SCALE GENOMIC DNA]</scope>
    <source>
        <strain evidence="1 2">B1</strain>
    </source>
</reference>
<dbReference type="EMBL" id="JGVR01000020">
    <property type="protein sequence ID" value="KEZ17688.1"/>
    <property type="molecule type" value="Genomic_DNA"/>
</dbReference>
<dbReference type="eggNOG" id="ENOG503305S">
    <property type="taxonomic scope" value="Bacteria"/>
</dbReference>
<dbReference type="AlphaFoldDB" id="A0A084EI96"/>
<dbReference type="PATRIC" id="fig|13690.10.peg.3250"/>
<dbReference type="InterPro" id="IPR036514">
    <property type="entry name" value="SGNH_hydro_sf"/>
</dbReference>
<organism evidence="1 2">
    <name type="scientific">Sphingobium yanoikuyae</name>
    <name type="common">Sphingomonas yanoikuyae</name>
    <dbReference type="NCBI Taxonomy" id="13690"/>
    <lineage>
        <taxon>Bacteria</taxon>
        <taxon>Pseudomonadati</taxon>
        <taxon>Pseudomonadota</taxon>
        <taxon>Alphaproteobacteria</taxon>
        <taxon>Sphingomonadales</taxon>
        <taxon>Sphingomonadaceae</taxon>
        <taxon>Sphingobium</taxon>
    </lineage>
</organism>
<name>A0A084EI96_SPHYA</name>
<evidence type="ECO:0000313" key="1">
    <source>
        <dbReference type="EMBL" id="KEZ17688.1"/>
    </source>
</evidence>
<sequence>MSFTGREHMEYFAIIGAGTNDEPGPNGPALTTEQMNSVKSYYRAMVSGARAGYICWGPPDRGYKERAGTFKGDFIRHMEDWLRDEFGANFVDVRGYLSSAQALADAAILQPGFVPAVSDDPQFDDAASIAAGTIPPSFRFSGVHFNALGHALVAHLFATHLRKRFGYRR</sequence>
<protein>
    <recommendedName>
        <fullName evidence="3">SGNH/GDSL hydrolase family protein</fullName>
    </recommendedName>
</protein>
<proteinExistence type="predicted"/>
<dbReference type="Proteomes" id="UP000028534">
    <property type="component" value="Unassembled WGS sequence"/>
</dbReference>
<dbReference type="SUPFAM" id="SSF52266">
    <property type="entry name" value="SGNH hydrolase"/>
    <property type="match status" value="1"/>
</dbReference>
<accession>A0A084EI96</accession>
<evidence type="ECO:0008006" key="3">
    <source>
        <dbReference type="Google" id="ProtNLM"/>
    </source>
</evidence>